<dbReference type="Proteomes" id="UP000076532">
    <property type="component" value="Unassembled WGS sequence"/>
</dbReference>
<feature type="non-terminal residue" evidence="2">
    <location>
        <position position="1"/>
    </location>
</feature>
<feature type="region of interest" description="Disordered" evidence="1">
    <location>
        <begin position="30"/>
        <end position="80"/>
    </location>
</feature>
<feature type="region of interest" description="Disordered" evidence="1">
    <location>
        <begin position="109"/>
        <end position="129"/>
    </location>
</feature>
<gene>
    <name evidence="2" type="ORF">FIBSPDRAFT_710429</name>
</gene>
<sequence>EQLQARLNNDPDVEIHDTVRAIFASLMSDKAPTPASATPAAATKATTSTSPSTSSDEGKGKGKAATIPASESTSSSPTSKDVLDVINAIHSIEDHFAVLTSEFSFPSRLDFTRSSTRPPSPSSDSDSFTSCLAYTSANAPVRYYEQAL</sequence>
<name>A0A166V6J8_9AGAM</name>
<evidence type="ECO:0000313" key="2">
    <source>
        <dbReference type="EMBL" id="KZP32394.1"/>
    </source>
</evidence>
<dbReference type="EMBL" id="KV417486">
    <property type="protein sequence ID" value="KZP32394.1"/>
    <property type="molecule type" value="Genomic_DNA"/>
</dbReference>
<dbReference type="AlphaFoldDB" id="A0A166V6J8"/>
<dbReference type="STRING" id="436010.A0A166V6J8"/>
<reference evidence="2 3" key="1">
    <citation type="journal article" date="2016" name="Mol. Biol. Evol.">
        <title>Comparative Genomics of Early-Diverging Mushroom-Forming Fungi Provides Insights into the Origins of Lignocellulose Decay Capabilities.</title>
        <authorList>
            <person name="Nagy L.G."/>
            <person name="Riley R."/>
            <person name="Tritt A."/>
            <person name="Adam C."/>
            <person name="Daum C."/>
            <person name="Floudas D."/>
            <person name="Sun H."/>
            <person name="Yadav J.S."/>
            <person name="Pangilinan J."/>
            <person name="Larsson K.H."/>
            <person name="Matsuura K."/>
            <person name="Barry K."/>
            <person name="Labutti K."/>
            <person name="Kuo R."/>
            <person name="Ohm R.A."/>
            <person name="Bhattacharya S.S."/>
            <person name="Shirouzu T."/>
            <person name="Yoshinaga Y."/>
            <person name="Martin F.M."/>
            <person name="Grigoriev I.V."/>
            <person name="Hibbett D.S."/>
        </authorList>
    </citation>
    <scope>NUCLEOTIDE SEQUENCE [LARGE SCALE GENOMIC DNA]</scope>
    <source>
        <strain evidence="2 3">CBS 109695</strain>
    </source>
</reference>
<accession>A0A166V6J8</accession>
<evidence type="ECO:0000313" key="3">
    <source>
        <dbReference type="Proteomes" id="UP000076532"/>
    </source>
</evidence>
<keyword evidence="3" id="KW-1185">Reference proteome</keyword>
<feature type="non-terminal residue" evidence="2">
    <location>
        <position position="148"/>
    </location>
</feature>
<proteinExistence type="predicted"/>
<feature type="compositionally biased region" description="Low complexity" evidence="1">
    <location>
        <begin position="64"/>
        <end position="79"/>
    </location>
</feature>
<evidence type="ECO:0000256" key="1">
    <source>
        <dbReference type="SAM" id="MobiDB-lite"/>
    </source>
</evidence>
<dbReference type="OrthoDB" id="333905at2759"/>
<feature type="compositionally biased region" description="Low complexity" evidence="1">
    <location>
        <begin position="30"/>
        <end position="55"/>
    </location>
</feature>
<protein>
    <submittedName>
        <fullName evidence="2">Uncharacterized protein</fullName>
    </submittedName>
</protein>
<feature type="compositionally biased region" description="Low complexity" evidence="1">
    <location>
        <begin position="112"/>
        <end position="129"/>
    </location>
</feature>
<organism evidence="2 3">
    <name type="scientific">Athelia psychrophila</name>
    <dbReference type="NCBI Taxonomy" id="1759441"/>
    <lineage>
        <taxon>Eukaryota</taxon>
        <taxon>Fungi</taxon>
        <taxon>Dikarya</taxon>
        <taxon>Basidiomycota</taxon>
        <taxon>Agaricomycotina</taxon>
        <taxon>Agaricomycetes</taxon>
        <taxon>Agaricomycetidae</taxon>
        <taxon>Atheliales</taxon>
        <taxon>Atheliaceae</taxon>
        <taxon>Athelia</taxon>
    </lineage>
</organism>